<dbReference type="GO" id="GO:0016787">
    <property type="term" value="F:hydrolase activity"/>
    <property type="evidence" value="ECO:0007669"/>
    <property type="project" value="UniProtKB-KW"/>
</dbReference>
<evidence type="ECO:0000313" key="8">
    <source>
        <dbReference type="Proteomes" id="UP000051017"/>
    </source>
</evidence>
<evidence type="ECO:0000256" key="3">
    <source>
        <dbReference type="ARBA" id="ARBA00022801"/>
    </source>
</evidence>
<dbReference type="InterPro" id="IPR050738">
    <property type="entry name" value="Sulfatase"/>
</dbReference>
<feature type="region of interest" description="Disordered" evidence="5">
    <location>
        <begin position="762"/>
        <end position="781"/>
    </location>
</feature>
<keyword evidence="2" id="KW-0479">Metal-binding</keyword>
<reference evidence="7 8" key="1">
    <citation type="submission" date="2015-10" db="EMBL/GenBank/DDBJ databases">
        <title>Metagenome-Assembled Genomes uncover a global brackish microbiome.</title>
        <authorList>
            <person name="Hugerth L.W."/>
            <person name="Larsson J."/>
            <person name="Alneberg J."/>
            <person name="Lindh M.V."/>
            <person name="Legrand C."/>
            <person name="Pinhassi J."/>
            <person name="Andersson A.F."/>
        </authorList>
    </citation>
    <scope>NUCLEOTIDE SEQUENCE [LARGE SCALE GENOMIC DNA]</scope>
    <source>
        <strain evidence="7">BACL6 MAG-120924-bin43</strain>
    </source>
</reference>
<dbReference type="Pfam" id="PF00884">
    <property type="entry name" value="Sulfatase"/>
    <property type="match status" value="1"/>
</dbReference>
<keyword evidence="3" id="KW-0378">Hydrolase</keyword>
<comment type="similarity">
    <text evidence="1">Belongs to the sulfatase family.</text>
</comment>
<keyword evidence="4" id="KW-0106">Calcium</keyword>
<dbReference type="GO" id="GO:0046872">
    <property type="term" value="F:metal ion binding"/>
    <property type="evidence" value="ECO:0007669"/>
    <property type="project" value="UniProtKB-KW"/>
</dbReference>
<evidence type="ECO:0000256" key="2">
    <source>
        <dbReference type="ARBA" id="ARBA00022723"/>
    </source>
</evidence>
<evidence type="ECO:0000259" key="6">
    <source>
        <dbReference type="Pfam" id="PF00884"/>
    </source>
</evidence>
<evidence type="ECO:0000313" key="7">
    <source>
        <dbReference type="EMBL" id="KRO48777.1"/>
    </source>
</evidence>
<dbReference type="Proteomes" id="UP000051017">
    <property type="component" value="Unassembled WGS sequence"/>
</dbReference>
<dbReference type="InterPro" id="IPR000917">
    <property type="entry name" value="Sulfatase_N"/>
</dbReference>
<comment type="caution">
    <text evidence="7">The sequence shown here is derived from an EMBL/GenBank/DDBJ whole genome shotgun (WGS) entry which is preliminary data.</text>
</comment>
<dbReference type="Gene3D" id="3.40.720.10">
    <property type="entry name" value="Alkaline Phosphatase, subunit A"/>
    <property type="match status" value="1"/>
</dbReference>
<accession>A0A0R2QEN9</accession>
<dbReference type="InterPro" id="IPR024607">
    <property type="entry name" value="Sulfatase_CS"/>
</dbReference>
<protein>
    <submittedName>
        <fullName evidence="7">Arylsulfatase</fullName>
    </submittedName>
</protein>
<dbReference type="SUPFAM" id="SSF53649">
    <property type="entry name" value="Alkaline phosphatase-like"/>
    <property type="match status" value="1"/>
</dbReference>
<dbReference type="PANTHER" id="PTHR42693">
    <property type="entry name" value="ARYLSULFATASE FAMILY MEMBER"/>
    <property type="match status" value="1"/>
</dbReference>
<evidence type="ECO:0000256" key="4">
    <source>
        <dbReference type="ARBA" id="ARBA00022837"/>
    </source>
</evidence>
<sequence>MTQKLPKSTPVFGGDISRIITESTPQKLNIPTAPDGAPNILLIMLDDVGFGTFGNFGGPVTTPGLDRVAKTGLRYNQFHTTALCSPTRAALLTGRNHHSVHMGGITEIANSFPGYDSAIPPESATVAQVLRMSGYSTSCFGKWHLAPSWEQSPAGPFDRWPTGLGFDRFYGIMGAESSQWEPPVYDQTTPIAPHVGKPGYHLTEDLADQAIIWMQRQHASTPNRPFFCYFSTPAVHAPHHVSREWIDKFKGQFDDGWDALRDMIYERQLKLGVIPKDTTLTKRPEQVPAWADYPDRYKPVARRLMETFAGFLAHTDAQIARVIDSLDHMGITDNTLVIYITGDNGASAEGTIHGAWSAPSFQNGVPEDPEWLLDHMDDFGTDKCENHFNVGWAWALDSPFQWMKQVASHFGGTRNAMALSWPKKIADKGGLRTQFHHVIDIVPTIYDIAGITPPTHVNGIEQMPLHGTSMAYTFDSADAPSTHTSQYFEILGNRAIYADGWMASCFHGRLPWIRLQGFEFDGPQEVWELYNIAEDFSQAVDLATQYPEKLAELQALFHQHAIDYGIYPLRDPGSPRHGDFSVPHSLDGLTLMTYTPAHVRMPESSVINIKNCSFRITANIEVAQSGPHGVIVCQGGNMAGWSLYLDEQSRPTFHYNWFGHEHTSVTSSAPLDTGTHQIVVAFAYDGGFGSGGDVTIFVNNDIDNKNVGSARIDKTVPLVYSMSGETFDVGVDTGSPVGPYPHGFDCTAKIHSVVVERLDEPPAEIKQKMREGEFRASLSTQ</sequence>
<proteinExistence type="inferred from homology"/>
<dbReference type="EMBL" id="LIBJ01000062">
    <property type="protein sequence ID" value="KRO48777.1"/>
    <property type="molecule type" value="Genomic_DNA"/>
</dbReference>
<evidence type="ECO:0000256" key="1">
    <source>
        <dbReference type="ARBA" id="ARBA00008779"/>
    </source>
</evidence>
<dbReference type="AlphaFoldDB" id="A0A0R2QEN9"/>
<dbReference type="InterPro" id="IPR017850">
    <property type="entry name" value="Alkaline_phosphatase_core_sf"/>
</dbReference>
<dbReference type="PROSITE" id="PS00523">
    <property type="entry name" value="SULFATASE_1"/>
    <property type="match status" value="1"/>
</dbReference>
<dbReference type="PANTHER" id="PTHR42693:SF43">
    <property type="entry name" value="BLL2667 PROTEIN"/>
    <property type="match status" value="1"/>
</dbReference>
<dbReference type="Gene3D" id="3.30.1120.10">
    <property type="match status" value="1"/>
</dbReference>
<evidence type="ECO:0000256" key="5">
    <source>
        <dbReference type="SAM" id="MobiDB-lite"/>
    </source>
</evidence>
<feature type="domain" description="Sulfatase N-terminal" evidence="6">
    <location>
        <begin position="38"/>
        <end position="451"/>
    </location>
</feature>
<dbReference type="CDD" id="cd16025">
    <property type="entry name" value="PAS_like"/>
    <property type="match status" value="1"/>
</dbReference>
<organism evidence="7 8">
    <name type="scientific">Acidimicrobiia bacterium BACL6 MAG-120924-bin43</name>
    <dbReference type="NCBI Taxonomy" id="1655583"/>
    <lineage>
        <taxon>Bacteria</taxon>
        <taxon>Bacillati</taxon>
        <taxon>Actinomycetota</taxon>
        <taxon>Acidimicrobiia</taxon>
        <taxon>acIV cluster</taxon>
    </lineage>
</organism>
<name>A0A0R2QEN9_9ACTN</name>
<gene>
    <name evidence="7" type="ORF">ABR75_01630</name>
</gene>
<feature type="compositionally biased region" description="Basic and acidic residues" evidence="5">
    <location>
        <begin position="762"/>
        <end position="774"/>
    </location>
</feature>